<protein>
    <submittedName>
        <fullName evidence="1">Uncharacterized protein</fullName>
    </submittedName>
</protein>
<organism evidence="1">
    <name type="scientific">Manihot esculenta</name>
    <name type="common">Cassava</name>
    <name type="synonym">Jatropha manihot</name>
    <dbReference type="NCBI Taxonomy" id="3983"/>
    <lineage>
        <taxon>Eukaryota</taxon>
        <taxon>Viridiplantae</taxon>
        <taxon>Streptophyta</taxon>
        <taxon>Embryophyta</taxon>
        <taxon>Tracheophyta</taxon>
        <taxon>Spermatophyta</taxon>
        <taxon>Magnoliopsida</taxon>
        <taxon>eudicotyledons</taxon>
        <taxon>Gunneridae</taxon>
        <taxon>Pentapetalae</taxon>
        <taxon>rosids</taxon>
        <taxon>fabids</taxon>
        <taxon>Malpighiales</taxon>
        <taxon>Euphorbiaceae</taxon>
        <taxon>Crotonoideae</taxon>
        <taxon>Manihoteae</taxon>
        <taxon>Manihot</taxon>
    </lineage>
</organism>
<evidence type="ECO:0000313" key="1">
    <source>
        <dbReference type="EMBL" id="OAY29533.1"/>
    </source>
</evidence>
<sequence length="60" mass="7308">MAFQSRRRRFSHISLSCLQFYLLICSFLHLAQSARQKFPPVDLLLILRFNFKRIFLFRCL</sequence>
<accession>A0A2C9UG66</accession>
<reference evidence="1" key="1">
    <citation type="submission" date="2016-02" db="EMBL/GenBank/DDBJ databases">
        <title>WGS assembly of Manihot esculenta.</title>
        <authorList>
            <person name="Bredeson J.V."/>
            <person name="Prochnik S.E."/>
            <person name="Lyons J.B."/>
            <person name="Schmutz J."/>
            <person name="Grimwood J."/>
            <person name="Vrebalov J."/>
            <person name="Bart R.S."/>
            <person name="Amuge T."/>
            <person name="Ferguson M.E."/>
            <person name="Green R."/>
            <person name="Putnam N."/>
            <person name="Stites J."/>
            <person name="Rounsley S."/>
            <person name="Rokhsar D.S."/>
        </authorList>
    </citation>
    <scope>NUCLEOTIDE SEQUENCE [LARGE SCALE GENOMIC DNA]</scope>
    <source>
        <tissue evidence="1">Leaf</tissue>
    </source>
</reference>
<dbReference type="EMBL" id="CM004401">
    <property type="protein sequence ID" value="OAY29533.1"/>
    <property type="molecule type" value="Genomic_DNA"/>
</dbReference>
<gene>
    <name evidence="1" type="ORF">MANES_15G152000</name>
</gene>
<name>A0A2C9UG66_MANES</name>
<proteinExistence type="predicted"/>
<dbReference type="AlphaFoldDB" id="A0A2C9UG66"/>